<evidence type="ECO:0000256" key="2">
    <source>
        <dbReference type="ARBA" id="ARBA00007012"/>
    </source>
</evidence>
<dbReference type="InterPro" id="IPR003917">
    <property type="entry name" value="NADH_UbQ_OxRdtase_chain2"/>
</dbReference>
<feature type="transmembrane region" description="Helical" evidence="17">
    <location>
        <begin position="94"/>
        <end position="116"/>
    </location>
</feature>
<feature type="domain" description="NADH:quinone oxidoreductase/Mrp antiporter transmembrane" evidence="18">
    <location>
        <begin position="24"/>
        <end position="284"/>
    </location>
</feature>
<keyword evidence="11 17" id="KW-1133">Transmembrane helix</keyword>
<evidence type="ECO:0000256" key="4">
    <source>
        <dbReference type="ARBA" id="ARBA00021008"/>
    </source>
</evidence>
<keyword evidence="7 17" id="KW-0812">Transmembrane</keyword>
<evidence type="ECO:0000256" key="11">
    <source>
        <dbReference type="ARBA" id="ARBA00022989"/>
    </source>
</evidence>
<keyword evidence="9 17" id="KW-1278">Translocase</keyword>
<sequence>MIQTYVLTFLIASLALGTLITMSSTHWLLAWVGLEINYLALLPLTLEKYNHRSVEAAMKYFLIQVTASSTLLFASATNAWMFGTWNIQQTDNPIIIAMIFAALALKLGLAPFHAWFPEILQGLTLPTCMLLSTWQKLAPLYLLIQLPANCSVIITSVGLLSIMVGGWGCLNQTQLKKIMGYSAIAHFGWMILVIQQMPELTSLAFMVYVILTSTMFLVFWYNETDNIISLSISWTKMPIILAVIPLILMSLGGLPPLTGFFPKWMVLLELTKHKLLFTASMAALLALLALFFYVHLSFALAIAITPSILPELMPWRMMPSHPFNY</sequence>
<accession>Q9TD10</accession>
<dbReference type="GO" id="GO:0008137">
    <property type="term" value="F:NADH dehydrogenase (ubiquinone) activity"/>
    <property type="evidence" value="ECO:0007669"/>
    <property type="project" value="UniProtKB-EC"/>
</dbReference>
<evidence type="ECO:0000256" key="1">
    <source>
        <dbReference type="ARBA" id="ARBA00004448"/>
    </source>
</evidence>
<dbReference type="AlphaFoldDB" id="Q9TD10"/>
<evidence type="ECO:0000256" key="6">
    <source>
        <dbReference type="ARBA" id="ARBA00022660"/>
    </source>
</evidence>
<comment type="similarity">
    <text evidence="2 17">Belongs to the complex I subunit 2 family.</text>
</comment>
<dbReference type="EMBL" id="AF092414">
    <property type="protein sequence ID" value="AAF03026.1"/>
    <property type="molecule type" value="Genomic_DNA"/>
</dbReference>
<evidence type="ECO:0000256" key="8">
    <source>
        <dbReference type="ARBA" id="ARBA00022792"/>
    </source>
</evidence>
<evidence type="ECO:0000256" key="16">
    <source>
        <dbReference type="ARBA" id="ARBA00049551"/>
    </source>
</evidence>
<comment type="subcellular location">
    <subcellularLocation>
        <location evidence="1 17">Mitochondrion inner membrane</location>
        <topology evidence="1 17">Multi-pass membrane protein</topology>
    </subcellularLocation>
</comment>
<keyword evidence="12 17" id="KW-0520">NAD</keyword>
<dbReference type="PRINTS" id="PR01436">
    <property type="entry name" value="NADHDHGNASE2"/>
</dbReference>
<evidence type="ECO:0000256" key="7">
    <source>
        <dbReference type="ARBA" id="ARBA00022692"/>
    </source>
</evidence>
<dbReference type="PANTHER" id="PTHR46552">
    <property type="entry name" value="NADH-UBIQUINONE OXIDOREDUCTASE CHAIN 2"/>
    <property type="match status" value="1"/>
</dbReference>
<geneLocation type="mitochondrion" evidence="19"/>
<evidence type="ECO:0000313" key="19">
    <source>
        <dbReference type="EMBL" id="AAF03026.1"/>
    </source>
</evidence>
<name>Q9TD10_9TELE</name>
<feature type="transmembrane region" description="Helical" evidence="17">
    <location>
        <begin position="203"/>
        <end position="222"/>
    </location>
</feature>
<comment type="catalytic activity">
    <reaction evidence="16 17">
        <text>a ubiquinone + NADH + 5 H(+)(in) = a ubiquinol + NAD(+) + 4 H(+)(out)</text>
        <dbReference type="Rhea" id="RHEA:29091"/>
        <dbReference type="Rhea" id="RHEA-COMP:9565"/>
        <dbReference type="Rhea" id="RHEA-COMP:9566"/>
        <dbReference type="ChEBI" id="CHEBI:15378"/>
        <dbReference type="ChEBI" id="CHEBI:16389"/>
        <dbReference type="ChEBI" id="CHEBI:17976"/>
        <dbReference type="ChEBI" id="CHEBI:57540"/>
        <dbReference type="ChEBI" id="CHEBI:57945"/>
        <dbReference type="EC" id="7.1.1.2"/>
    </reaction>
</comment>
<dbReference type="InterPro" id="IPR001750">
    <property type="entry name" value="ND/Mrp_TM"/>
</dbReference>
<reference evidence="19" key="1">
    <citation type="journal article" date="1999" name="Evolution">
        <title>THE EVOLUTION OF DIAPAUSE IN THE KILLIFISH FAMILY RIVULIDAE (ATHERINOMORPHA, CYPRINODONTIFORMES): A MOLECULAR PHYLOGENETIC AND BIOGEOGRAPHIC PERSPECTIVE.</title>
        <authorList>
            <person name="Hrbek T."/>
            <person name="Larson A."/>
        </authorList>
    </citation>
    <scope>NUCLEOTIDE SEQUENCE</scope>
</reference>
<feature type="transmembrane region" description="Helical" evidence="17">
    <location>
        <begin position="178"/>
        <end position="197"/>
    </location>
</feature>
<dbReference type="PANTHER" id="PTHR46552:SF1">
    <property type="entry name" value="NADH-UBIQUINONE OXIDOREDUCTASE CHAIN 2"/>
    <property type="match status" value="1"/>
</dbReference>
<evidence type="ECO:0000256" key="5">
    <source>
        <dbReference type="ARBA" id="ARBA00022448"/>
    </source>
</evidence>
<keyword evidence="14 17" id="KW-0496">Mitochondrion</keyword>
<evidence type="ECO:0000256" key="15">
    <source>
        <dbReference type="ARBA" id="ARBA00023136"/>
    </source>
</evidence>
<dbReference type="InterPro" id="IPR050175">
    <property type="entry name" value="Complex_I_Subunit_2"/>
</dbReference>
<dbReference type="GO" id="GO:0005743">
    <property type="term" value="C:mitochondrial inner membrane"/>
    <property type="evidence" value="ECO:0007669"/>
    <property type="project" value="UniProtKB-SubCell"/>
</dbReference>
<dbReference type="GO" id="GO:0006120">
    <property type="term" value="P:mitochondrial electron transport, NADH to ubiquinone"/>
    <property type="evidence" value="ECO:0007669"/>
    <property type="project" value="InterPro"/>
</dbReference>
<comment type="function">
    <text evidence="17">Core subunit of the mitochondrial membrane respiratory chain NADH dehydrogenase (Complex I) which catalyzes electron transfer from NADH through the respiratory chain, using ubiquinone as an electron acceptor. Essential for the catalytic activity and assembly of complex I.</text>
</comment>
<keyword evidence="5" id="KW-0813">Transport</keyword>
<evidence type="ECO:0000256" key="9">
    <source>
        <dbReference type="ARBA" id="ARBA00022967"/>
    </source>
</evidence>
<evidence type="ECO:0000256" key="17">
    <source>
        <dbReference type="RuleBase" id="RU003403"/>
    </source>
</evidence>
<dbReference type="Pfam" id="PF00361">
    <property type="entry name" value="Proton_antipo_M"/>
    <property type="match status" value="1"/>
</dbReference>
<feature type="transmembrane region" description="Helical" evidence="17">
    <location>
        <begin position="152"/>
        <end position="171"/>
    </location>
</feature>
<evidence type="ECO:0000259" key="18">
    <source>
        <dbReference type="Pfam" id="PF00361"/>
    </source>
</evidence>
<keyword evidence="10 17" id="KW-0249">Electron transport</keyword>
<keyword evidence="13 17" id="KW-0830">Ubiquinone</keyword>
<evidence type="ECO:0000256" key="3">
    <source>
        <dbReference type="ARBA" id="ARBA00012944"/>
    </source>
</evidence>
<proteinExistence type="inferred from homology"/>
<evidence type="ECO:0000256" key="13">
    <source>
        <dbReference type="ARBA" id="ARBA00023075"/>
    </source>
</evidence>
<feature type="transmembrane region" description="Helical" evidence="17">
    <location>
        <begin position="58"/>
        <end position="82"/>
    </location>
</feature>
<keyword evidence="8 17" id="KW-0999">Mitochondrion inner membrane</keyword>
<keyword evidence="15 17" id="KW-0472">Membrane</keyword>
<organism evidence="19">
    <name type="scientific">Pterolebias phasianus</name>
    <dbReference type="NCBI Taxonomy" id="60344"/>
    <lineage>
        <taxon>Eukaryota</taxon>
        <taxon>Metazoa</taxon>
        <taxon>Chordata</taxon>
        <taxon>Craniata</taxon>
        <taxon>Vertebrata</taxon>
        <taxon>Euteleostomi</taxon>
        <taxon>Actinopterygii</taxon>
        <taxon>Neopterygii</taxon>
        <taxon>Teleostei</taxon>
        <taxon>Neoteleostei</taxon>
        <taxon>Acanthomorphata</taxon>
        <taxon>Ovalentaria</taxon>
        <taxon>Atherinomorphae</taxon>
        <taxon>Cyprinodontiformes</taxon>
        <taxon>Rivulidae</taxon>
        <taxon>Pterolebias</taxon>
    </lineage>
</organism>
<keyword evidence="6 17" id="KW-0679">Respiratory chain</keyword>
<feature type="transmembrane region" description="Helical" evidence="17">
    <location>
        <begin position="275"/>
        <end position="308"/>
    </location>
</feature>
<protein>
    <recommendedName>
        <fullName evidence="4 17">NADH-ubiquinone oxidoreductase chain 2</fullName>
        <ecNumber evidence="3 17">7.1.1.2</ecNumber>
    </recommendedName>
</protein>
<dbReference type="EC" id="7.1.1.2" evidence="3 17"/>
<feature type="transmembrane region" description="Helical" evidence="17">
    <location>
        <begin position="234"/>
        <end position="255"/>
    </location>
</feature>
<evidence type="ECO:0000256" key="12">
    <source>
        <dbReference type="ARBA" id="ARBA00023027"/>
    </source>
</evidence>
<evidence type="ECO:0000256" key="14">
    <source>
        <dbReference type="ARBA" id="ARBA00023128"/>
    </source>
</evidence>
<evidence type="ECO:0000256" key="10">
    <source>
        <dbReference type="ARBA" id="ARBA00022982"/>
    </source>
</evidence>